<protein>
    <submittedName>
        <fullName evidence="2">Integrase catalytic domain-containing protein</fullName>
    </submittedName>
</protein>
<gene>
    <name evidence="2" type="primary">AVEN_183860_1</name>
    <name evidence="2" type="ORF">TNCV_1197161</name>
</gene>
<dbReference type="Gene3D" id="1.10.340.70">
    <property type="match status" value="1"/>
</dbReference>
<proteinExistence type="predicted"/>
<reference evidence="2" key="1">
    <citation type="submission" date="2020-08" db="EMBL/GenBank/DDBJ databases">
        <title>Multicomponent nature underlies the extraordinary mechanical properties of spider dragline silk.</title>
        <authorList>
            <person name="Kono N."/>
            <person name="Nakamura H."/>
            <person name="Mori M."/>
            <person name="Yoshida Y."/>
            <person name="Ohtoshi R."/>
            <person name="Malay A.D."/>
            <person name="Moran D.A.P."/>
            <person name="Tomita M."/>
            <person name="Numata K."/>
            <person name="Arakawa K."/>
        </authorList>
    </citation>
    <scope>NUCLEOTIDE SEQUENCE</scope>
</reference>
<name>A0A8X6V414_TRICX</name>
<organism evidence="2 3">
    <name type="scientific">Trichonephila clavipes</name>
    <name type="common">Golden silk orbweaver</name>
    <name type="synonym">Nephila clavipes</name>
    <dbReference type="NCBI Taxonomy" id="2585209"/>
    <lineage>
        <taxon>Eukaryota</taxon>
        <taxon>Metazoa</taxon>
        <taxon>Ecdysozoa</taxon>
        <taxon>Arthropoda</taxon>
        <taxon>Chelicerata</taxon>
        <taxon>Arachnida</taxon>
        <taxon>Araneae</taxon>
        <taxon>Araneomorphae</taxon>
        <taxon>Entelegynae</taxon>
        <taxon>Araneoidea</taxon>
        <taxon>Nephilidae</taxon>
        <taxon>Trichonephila</taxon>
    </lineage>
</organism>
<dbReference type="PANTHER" id="PTHR47331">
    <property type="entry name" value="PHD-TYPE DOMAIN-CONTAINING PROTEIN"/>
    <property type="match status" value="1"/>
</dbReference>
<dbReference type="SUPFAM" id="SSF53098">
    <property type="entry name" value="Ribonuclease H-like"/>
    <property type="match status" value="1"/>
</dbReference>
<dbReference type="AlphaFoldDB" id="A0A8X6V414"/>
<feature type="domain" description="Integrase zinc-binding" evidence="1">
    <location>
        <begin position="55"/>
        <end position="105"/>
    </location>
</feature>
<dbReference type="InterPro" id="IPR036397">
    <property type="entry name" value="RNaseH_sf"/>
</dbReference>
<dbReference type="GO" id="GO:0003676">
    <property type="term" value="F:nucleic acid binding"/>
    <property type="evidence" value="ECO:0007669"/>
    <property type="project" value="InterPro"/>
</dbReference>
<sequence length="203" mass="23367">MIQTESFLSEEKRLKSLQTFKDDHGIIRLKTKIIYRKDSEDFLKPIVLPLKYEVVKHLIYNAHIKNCHAGVQILLNVLRGKYWILNGRKAMKHVVANCVICKRYTSQNLEITSLPLPENTVKDAAVFQINGVDMAGHLFLKENNKSWVLIFTYTVYRAVHFELVTAALIDVYLMAFRRLVARRGRCATVYCDNGTNFVGAANY</sequence>
<evidence type="ECO:0000313" key="2">
    <source>
        <dbReference type="EMBL" id="GFY03937.1"/>
    </source>
</evidence>
<dbReference type="InterPro" id="IPR041588">
    <property type="entry name" value="Integrase_H2C2"/>
</dbReference>
<dbReference type="InterPro" id="IPR012337">
    <property type="entry name" value="RNaseH-like_sf"/>
</dbReference>
<dbReference type="Proteomes" id="UP000887159">
    <property type="component" value="Unassembled WGS sequence"/>
</dbReference>
<dbReference type="PANTHER" id="PTHR47331:SF2">
    <property type="match status" value="1"/>
</dbReference>
<dbReference type="Gene3D" id="3.30.420.10">
    <property type="entry name" value="Ribonuclease H-like superfamily/Ribonuclease H"/>
    <property type="match status" value="1"/>
</dbReference>
<dbReference type="Pfam" id="PF17921">
    <property type="entry name" value="Integrase_H2C2"/>
    <property type="match status" value="1"/>
</dbReference>
<comment type="caution">
    <text evidence="2">The sequence shown here is derived from an EMBL/GenBank/DDBJ whole genome shotgun (WGS) entry which is preliminary data.</text>
</comment>
<evidence type="ECO:0000313" key="3">
    <source>
        <dbReference type="Proteomes" id="UP000887159"/>
    </source>
</evidence>
<accession>A0A8X6V414</accession>
<keyword evidence="3" id="KW-1185">Reference proteome</keyword>
<evidence type="ECO:0000259" key="1">
    <source>
        <dbReference type="Pfam" id="PF17921"/>
    </source>
</evidence>
<dbReference type="EMBL" id="BMAU01021243">
    <property type="protein sequence ID" value="GFY03937.1"/>
    <property type="molecule type" value="Genomic_DNA"/>
</dbReference>